<feature type="compositionally biased region" description="Low complexity" evidence="1">
    <location>
        <begin position="380"/>
        <end position="389"/>
    </location>
</feature>
<dbReference type="InterPro" id="IPR009057">
    <property type="entry name" value="Homeodomain-like_sf"/>
</dbReference>
<accession>A0AAV1DV36</accession>
<dbReference type="AlphaFoldDB" id="A0AAV1DV36"/>
<dbReference type="SUPFAM" id="SSF46689">
    <property type="entry name" value="Homeodomain-like"/>
    <property type="match status" value="1"/>
</dbReference>
<feature type="region of interest" description="Disordered" evidence="1">
    <location>
        <begin position="237"/>
        <end position="278"/>
    </location>
</feature>
<feature type="region of interest" description="Disordered" evidence="1">
    <location>
        <begin position="367"/>
        <end position="389"/>
    </location>
</feature>
<protein>
    <submittedName>
        <fullName evidence="3">OLC1v1010597C1</fullName>
    </submittedName>
</protein>
<feature type="region of interest" description="Disordered" evidence="1">
    <location>
        <begin position="1"/>
        <end position="128"/>
    </location>
</feature>
<evidence type="ECO:0000256" key="1">
    <source>
        <dbReference type="SAM" id="MobiDB-lite"/>
    </source>
</evidence>
<dbReference type="CDD" id="cd00167">
    <property type="entry name" value="SANT"/>
    <property type="match status" value="1"/>
</dbReference>
<dbReference type="PANTHER" id="PTHR14000">
    <property type="entry name" value="FINGER CCCH DOMAIN PROTEIN, PUTATIVE (DUF3755)-RELATED"/>
    <property type="match status" value="1"/>
</dbReference>
<name>A0AAV1DV36_OLDCO</name>
<feature type="compositionally biased region" description="Low complexity" evidence="1">
    <location>
        <begin position="75"/>
        <end position="95"/>
    </location>
</feature>
<dbReference type="Gene3D" id="1.10.10.60">
    <property type="entry name" value="Homeodomain-like"/>
    <property type="match status" value="1"/>
</dbReference>
<feature type="domain" description="Myb-like" evidence="2">
    <location>
        <begin position="324"/>
        <end position="369"/>
    </location>
</feature>
<proteinExistence type="predicted"/>
<evidence type="ECO:0000259" key="2">
    <source>
        <dbReference type="PROSITE" id="PS50090"/>
    </source>
</evidence>
<keyword evidence="4" id="KW-1185">Reference proteome</keyword>
<feature type="compositionally biased region" description="Polar residues" evidence="1">
    <location>
        <begin position="22"/>
        <end position="34"/>
    </location>
</feature>
<dbReference type="Proteomes" id="UP001161247">
    <property type="component" value="Chromosome 6"/>
</dbReference>
<reference evidence="3" key="1">
    <citation type="submission" date="2023-03" db="EMBL/GenBank/DDBJ databases">
        <authorList>
            <person name="Julca I."/>
        </authorList>
    </citation>
    <scope>NUCLEOTIDE SEQUENCE</scope>
</reference>
<gene>
    <name evidence="3" type="ORF">OLC1_LOCUS18170</name>
</gene>
<dbReference type="PANTHER" id="PTHR14000:SF17">
    <property type="entry name" value="MYB-LIKE DOMAIN-CONTAINING PROTEIN"/>
    <property type="match status" value="1"/>
</dbReference>
<feature type="region of interest" description="Disordered" evidence="1">
    <location>
        <begin position="165"/>
        <end position="190"/>
    </location>
</feature>
<feature type="compositionally biased region" description="Polar residues" evidence="1">
    <location>
        <begin position="1"/>
        <end position="14"/>
    </location>
</feature>
<feature type="compositionally biased region" description="Basic and acidic residues" evidence="1">
    <location>
        <begin position="179"/>
        <end position="190"/>
    </location>
</feature>
<evidence type="ECO:0000313" key="3">
    <source>
        <dbReference type="EMBL" id="CAI9110548.1"/>
    </source>
</evidence>
<dbReference type="InterPro" id="IPR001005">
    <property type="entry name" value="SANT/Myb"/>
</dbReference>
<dbReference type="PROSITE" id="PS50090">
    <property type="entry name" value="MYB_LIKE"/>
    <property type="match status" value="1"/>
</dbReference>
<feature type="compositionally biased region" description="Basic and acidic residues" evidence="1">
    <location>
        <begin position="237"/>
        <end position="263"/>
    </location>
</feature>
<dbReference type="EMBL" id="OX459123">
    <property type="protein sequence ID" value="CAI9110548.1"/>
    <property type="molecule type" value="Genomic_DNA"/>
</dbReference>
<evidence type="ECO:0000313" key="4">
    <source>
        <dbReference type="Proteomes" id="UP001161247"/>
    </source>
</evidence>
<sequence>MRQRSLSGKENLSFTAPRRSSRISQENQPKSEAPNTPKCVLRKNRVPLSDLTPVSSFTDADSVKKSQKLQSAQCSINSKSSKKSSNGSGKSTRSSYRSEVRGLPSVRRSARLSKTSVRRSAMLSQKSAEKTDLAGSVEVFASAGPKEMCSSNGANMVVVVNLRDRSSSVTEKRVKRSSKKVDDSGVRADPGKGCKTLRKCNSVGDRDAANISDRGQAGRDANFSVVYKIEKRVTRSASREIQDVRSSESGDFRDSSDDGKARLDGISSGDPNDRNKDMRACVPSADVVGGRDGIGSLEAEKEETGAKRKKVQVREELVTVEDGWTMEQELALERAYFAAKPTPHFWKKVSKMVPGKSAKECFDKIHSELMTPPPPRTRSRTVTSKSPLPSVSELLNSSVLETKKRKYNKPKSHLAHKKVRQLLIRQCNIDEDNDADLFSVLEQTFDHPTQVVQDDEQLLTPERHVEESCFGERWVEESLASASGKQLSRLSNSSKAAVLTSPPVLKKVKNKVLHEKYIDQLHSREARRKAASLRAAKSNKGGTCAKENRVQKMEAVKDAKNALIFCAKDAIDQFHHLQGNTLNDFDNTFDYSTASSEHESEDDS</sequence>
<organism evidence="3 4">
    <name type="scientific">Oldenlandia corymbosa var. corymbosa</name>
    <dbReference type="NCBI Taxonomy" id="529605"/>
    <lineage>
        <taxon>Eukaryota</taxon>
        <taxon>Viridiplantae</taxon>
        <taxon>Streptophyta</taxon>
        <taxon>Embryophyta</taxon>
        <taxon>Tracheophyta</taxon>
        <taxon>Spermatophyta</taxon>
        <taxon>Magnoliopsida</taxon>
        <taxon>eudicotyledons</taxon>
        <taxon>Gunneridae</taxon>
        <taxon>Pentapetalae</taxon>
        <taxon>asterids</taxon>
        <taxon>lamiids</taxon>
        <taxon>Gentianales</taxon>
        <taxon>Rubiaceae</taxon>
        <taxon>Rubioideae</taxon>
        <taxon>Spermacoceae</taxon>
        <taxon>Hedyotis-Oldenlandia complex</taxon>
        <taxon>Oldenlandia</taxon>
    </lineage>
</organism>